<keyword evidence="1" id="KW-0812">Transmembrane</keyword>
<evidence type="ECO:0000256" key="1">
    <source>
        <dbReference type="SAM" id="Phobius"/>
    </source>
</evidence>
<feature type="signal peptide" evidence="2">
    <location>
        <begin position="1"/>
        <end position="20"/>
    </location>
</feature>
<keyword evidence="4" id="KW-1185">Reference proteome</keyword>
<evidence type="ECO:0000313" key="3">
    <source>
        <dbReference type="EMBL" id="GEM45927.1"/>
    </source>
</evidence>
<keyword evidence="2" id="KW-0732">Signal</keyword>
<dbReference type="AlphaFoldDB" id="A0A511N0H0"/>
<keyword evidence="1" id="KW-1133">Transmembrane helix</keyword>
<accession>A0A511N0H0</accession>
<evidence type="ECO:0000313" key="4">
    <source>
        <dbReference type="Proteomes" id="UP000321306"/>
    </source>
</evidence>
<feature type="transmembrane region" description="Helical" evidence="1">
    <location>
        <begin position="36"/>
        <end position="55"/>
    </location>
</feature>
<dbReference type="EMBL" id="BJXB01000005">
    <property type="protein sequence ID" value="GEM45927.1"/>
    <property type="molecule type" value="Genomic_DNA"/>
</dbReference>
<evidence type="ECO:0008006" key="5">
    <source>
        <dbReference type="Google" id="ProtNLM"/>
    </source>
</evidence>
<comment type="caution">
    <text evidence="3">The sequence shown here is derived from an EMBL/GenBank/DDBJ whole genome shotgun (WGS) entry which is preliminary data.</text>
</comment>
<evidence type="ECO:0000256" key="2">
    <source>
        <dbReference type="SAM" id="SignalP"/>
    </source>
</evidence>
<proteinExistence type="predicted"/>
<name>A0A511N0H0_DEIC1</name>
<gene>
    <name evidence="3" type="ORF">DC3_15620</name>
</gene>
<reference evidence="3 4" key="1">
    <citation type="submission" date="2019-07" db="EMBL/GenBank/DDBJ databases">
        <title>Whole genome shotgun sequence of Deinococcus cellulosilyticus NBRC 106333.</title>
        <authorList>
            <person name="Hosoyama A."/>
            <person name="Uohara A."/>
            <person name="Ohji S."/>
            <person name="Ichikawa N."/>
        </authorList>
    </citation>
    <scope>NUCLEOTIDE SEQUENCE [LARGE SCALE GENOMIC DNA]</scope>
    <source>
        <strain evidence="3 4">NBRC 106333</strain>
    </source>
</reference>
<protein>
    <recommendedName>
        <fullName evidence="5">Holin</fullName>
    </recommendedName>
</protein>
<feature type="chain" id="PRO_5021748047" description="Holin" evidence="2">
    <location>
        <begin position="21"/>
        <end position="129"/>
    </location>
</feature>
<organism evidence="3 4">
    <name type="scientific">Deinococcus cellulosilyticus (strain DSM 18568 / NBRC 106333 / KACC 11606 / 5516J-15)</name>
    <dbReference type="NCBI Taxonomy" id="1223518"/>
    <lineage>
        <taxon>Bacteria</taxon>
        <taxon>Thermotogati</taxon>
        <taxon>Deinococcota</taxon>
        <taxon>Deinococci</taxon>
        <taxon>Deinococcales</taxon>
        <taxon>Deinococcaceae</taxon>
        <taxon>Deinococcus</taxon>
    </lineage>
</organism>
<sequence>MKRLQFLFTFIAALAGFALAQDAPVTVGGFTPSATDWALISAGLGLVVSPLTGLIKRWAKTEGIQTTFVNLALSTLATTALGYSQGAYGPGWPGAGQAALNAGIAFLISWGQHAARKNAAESAQKGALK</sequence>
<dbReference type="Proteomes" id="UP000321306">
    <property type="component" value="Unassembled WGS sequence"/>
</dbReference>
<dbReference type="RefSeq" id="WP_146883650.1">
    <property type="nucleotide sequence ID" value="NZ_BJXB01000005.1"/>
</dbReference>
<keyword evidence="1" id="KW-0472">Membrane</keyword>